<dbReference type="AlphaFoldDB" id="A0A2K2CH15"/>
<protein>
    <submittedName>
        <fullName evidence="2 3">Uncharacterized protein</fullName>
    </submittedName>
</protein>
<feature type="region of interest" description="Disordered" evidence="1">
    <location>
        <begin position="28"/>
        <end position="71"/>
    </location>
</feature>
<dbReference type="InParanoid" id="A0A2K2CH15"/>
<dbReference type="Gramene" id="PNT61318">
    <property type="protein sequence ID" value="PNT61318"/>
    <property type="gene ID" value="BRADI_5g13713v3"/>
</dbReference>
<name>A0A2K2CH15_BRADI</name>
<dbReference type="Proteomes" id="UP000008810">
    <property type="component" value="Chromosome 5"/>
</dbReference>
<dbReference type="EMBL" id="CM000884">
    <property type="protein sequence ID" value="PNT61318.1"/>
    <property type="molecule type" value="Genomic_DNA"/>
</dbReference>
<evidence type="ECO:0000313" key="4">
    <source>
        <dbReference type="Proteomes" id="UP000008810"/>
    </source>
</evidence>
<organism evidence="2">
    <name type="scientific">Brachypodium distachyon</name>
    <name type="common">Purple false brome</name>
    <name type="synonym">Trachynia distachya</name>
    <dbReference type="NCBI Taxonomy" id="15368"/>
    <lineage>
        <taxon>Eukaryota</taxon>
        <taxon>Viridiplantae</taxon>
        <taxon>Streptophyta</taxon>
        <taxon>Embryophyta</taxon>
        <taxon>Tracheophyta</taxon>
        <taxon>Spermatophyta</taxon>
        <taxon>Magnoliopsida</taxon>
        <taxon>Liliopsida</taxon>
        <taxon>Poales</taxon>
        <taxon>Poaceae</taxon>
        <taxon>BOP clade</taxon>
        <taxon>Pooideae</taxon>
        <taxon>Stipodae</taxon>
        <taxon>Brachypodieae</taxon>
        <taxon>Brachypodium</taxon>
    </lineage>
</organism>
<sequence>MTPPKRENMTMDIVVIDTATHIETRFHPKLASHATTPPNPKEGDLTKPVVTDATSIPSGHVLGICPRGNHV</sequence>
<reference evidence="2" key="2">
    <citation type="submission" date="2017-06" db="EMBL/GenBank/DDBJ databases">
        <title>WGS assembly of Brachypodium distachyon.</title>
        <authorList>
            <consortium name="The International Brachypodium Initiative"/>
            <person name="Lucas S."/>
            <person name="Harmon-Smith M."/>
            <person name="Lail K."/>
            <person name="Tice H."/>
            <person name="Grimwood J."/>
            <person name="Bruce D."/>
            <person name="Barry K."/>
            <person name="Shu S."/>
            <person name="Lindquist E."/>
            <person name="Wang M."/>
            <person name="Pitluck S."/>
            <person name="Vogel J.P."/>
            <person name="Garvin D.F."/>
            <person name="Mockler T.C."/>
            <person name="Schmutz J."/>
            <person name="Rokhsar D."/>
            <person name="Bevan M.W."/>
        </authorList>
    </citation>
    <scope>NUCLEOTIDE SEQUENCE</scope>
    <source>
        <strain evidence="2">Bd21</strain>
    </source>
</reference>
<keyword evidence="4" id="KW-1185">Reference proteome</keyword>
<reference evidence="3" key="3">
    <citation type="submission" date="2018-08" db="UniProtKB">
        <authorList>
            <consortium name="EnsemblPlants"/>
        </authorList>
    </citation>
    <scope>IDENTIFICATION</scope>
    <source>
        <strain evidence="3">cv. Bd21</strain>
    </source>
</reference>
<evidence type="ECO:0000313" key="3">
    <source>
        <dbReference type="EnsemblPlants" id="PNT61318"/>
    </source>
</evidence>
<dbReference type="EnsemblPlants" id="PNT61318">
    <property type="protein sequence ID" value="PNT61318"/>
    <property type="gene ID" value="BRADI_5g13713v3"/>
</dbReference>
<evidence type="ECO:0000313" key="2">
    <source>
        <dbReference type="EMBL" id="PNT61318.1"/>
    </source>
</evidence>
<reference evidence="2 3" key="1">
    <citation type="journal article" date="2010" name="Nature">
        <title>Genome sequencing and analysis of the model grass Brachypodium distachyon.</title>
        <authorList>
            <consortium name="International Brachypodium Initiative"/>
        </authorList>
    </citation>
    <scope>NUCLEOTIDE SEQUENCE [LARGE SCALE GENOMIC DNA]</scope>
    <source>
        <strain evidence="2 3">Bd21</strain>
    </source>
</reference>
<proteinExistence type="predicted"/>
<evidence type="ECO:0000256" key="1">
    <source>
        <dbReference type="SAM" id="MobiDB-lite"/>
    </source>
</evidence>
<gene>
    <name evidence="2" type="ORF">BRADI_5g13713v3</name>
</gene>
<accession>A0A2K2CH15</accession>